<evidence type="ECO:0000313" key="12">
    <source>
        <dbReference type="EMBL" id="OMO57625.1"/>
    </source>
</evidence>
<keyword evidence="3" id="KW-0645">Protease</keyword>
<keyword evidence="8" id="KW-0539">Nucleus</keyword>
<evidence type="ECO:0000256" key="9">
    <source>
        <dbReference type="SAM" id="MobiDB-lite"/>
    </source>
</evidence>
<feature type="domain" description="Ubiquitin-like protease family profile" evidence="11">
    <location>
        <begin position="627"/>
        <end position="969"/>
    </location>
</feature>
<keyword evidence="4" id="KW-0378">Hydrolase</keyword>
<organism evidence="12 13">
    <name type="scientific">Corchorus olitorius</name>
    <dbReference type="NCBI Taxonomy" id="93759"/>
    <lineage>
        <taxon>Eukaryota</taxon>
        <taxon>Viridiplantae</taxon>
        <taxon>Streptophyta</taxon>
        <taxon>Embryophyta</taxon>
        <taxon>Tracheophyta</taxon>
        <taxon>Spermatophyta</taxon>
        <taxon>Magnoliopsida</taxon>
        <taxon>eudicotyledons</taxon>
        <taxon>Gunneridae</taxon>
        <taxon>Pentapetalae</taxon>
        <taxon>rosids</taxon>
        <taxon>malvids</taxon>
        <taxon>Malvales</taxon>
        <taxon>Malvaceae</taxon>
        <taxon>Grewioideae</taxon>
        <taxon>Apeibeae</taxon>
        <taxon>Corchorus</taxon>
    </lineage>
</organism>
<sequence>MSNGGVLVQQILLKTGGKYMKVILKWLVYIVVVVMVEIFGTYSGREKPTIGGEGFDSVSNVRFAAPPSLVVDSVWGFTSCLRGRWKLPKSTPVKKIRCDSYGRSFKICGRDYKVGKDDIVDVFGLPNSGECIVESRNAIDREKLAELYNIDSSKKIYLQDLVIDLDMIDGKSNEFKAKFVLYTIGCLLCPRSATYVESSWLGYLNEKVLKGEVDWASHVHKMLWSGINEFKKSVGNQYVSGCIIILQVMCADIVLGNRERRRGCRPLKILASSWGVQEMNTLLSGIDDYGIEKKEARDEPKLSDHDVQTDDCNKKNMYGLEEDTIMSWSDDCEDVKGSSLNGDGHEQCPMDEADVPSSPKEKGDDGDELQWLRMEFAKTNAKVESCMSLLNVVMEDVKFIKSQLLDGSKSYVGKRDEGIPRTYGDAGERQNAFGSFDNTPDFKESGDAGERHNAFGGFDKTTDFNESDDAGERHNTFGSFDKTPTKQEWNPNSSTKGGPKSWSWNIGSPKDFGGRQTFWSNMDEGFVGYSVDDEPYSPPDPSRFVFTPPKGIYRNQSSAPPNYGRDVFNEARTSAGSMPRNDDVDPIFGNFVSLSSFEYVLGRTMLMNPHPNISPSTVVVEYERQYANVNWHSLLTLRPNRLICESVIDLVVYQCSVESRKRWGNLRKWFLPAFLFDVVIVFDLQNQLKFFRGNPKTSLLTLRAELIRHMFRPGIYMSTLAECNEIIVPMNESNYHWFLMVIDIKGRFIKILDSLPCEPHNPIRLKEVKELDVCDEIYVIKICGHEQDRSFLAGFLTNLTSNIHRTMMLVALDINDPMHNVAGASTKVIEGGENRDASLRISFSKSKGPSIFPNERISTQVVARKGKNQCSLHFASATSFPPSVYSRLHRSISPEVTLMDINGMTCQVKVVVRESDNQILLDHGWPTFYDAHYLRGCDYLVFRLVNDWIFQVSVFCDCGIEVVDFLSDHCH</sequence>
<keyword evidence="10" id="KW-0472">Membrane</keyword>
<dbReference type="InterPro" id="IPR038765">
    <property type="entry name" value="Papain-like_cys_pep_sf"/>
</dbReference>
<accession>A0A1R3GHP6</accession>
<evidence type="ECO:0000259" key="11">
    <source>
        <dbReference type="PROSITE" id="PS50600"/>
    </source>
</evidence>
<reference evidence="13" key="1">
    <citation type="submission" date="2013-09" db="EMBL/GenBank/DDBJ databases">
        <title>Corchorus olitorius genome sequencing.</title>
        <authorList>
            <person name="Alam M."/>
            <person name="Haque M.S."/>
            <person name="Islam M.S."/>
            <person name="Emdad E.M."/>
            <person name="Islam M.M."/>
            <person name="Ahmed B."/>
            <person name="Halim A."/>
            <person name="Hossen Q.M.M."/>
            <person name="Hossain M.Z."/>
            <person name="Ahmed R."/>
            <person name="Khan M.M."/>
            <person name="Islam R."/>
            <person name="Rashid M.M."/>
            <person name="Khan S.A."/>
            <person name="Rahman M.S."/>
            <person name="Alam M."/>
            <person name="Yahiya A.S."/>
            <person name="Khan M.S."/>
            <person name="Azam M.S."/>
            <person name="Haque T."/>
            <person name="Lashkar M.Z.H."/>
            <person name="Akhand A.I."/>
            <person name="Morshed G."/>
            <person name="Roy S."/>
            <person name="Uddin K.S."/>
            <person name="Rabeya T."/>
            <person name="Hossain A.S."/>
            <person name="Chowdhury A."/>
            <person name="Snigdha A.R."/>
            <person name="Mortoza M.S."/>
            <person name="Matin S.A."/>
            <person name="Hoque S.M.E."/>
            <person name="Islam M.K."/>
            <person name="Roy D.K."/>
            <person name="Haider R."/>
            <person name="Moosa M.M."/>
            <person name="Elias S.M."/>
            <person name="Hasan A.M."/>
            <person name="Jahan S."/>
            <person name="Shafiuddin M."/>
            <person name="Mahmood N."/>
            <person name="Shommy N.S."/>
        </authorList>
    </citation>
    <scope>NUCLEOTIDE SEQUENCE [LARGE SCALE GENOMIC DNA]</scope>
    <source>
        <strain evidence="13">cv. O-4</strain>
    </source>
</reference>
<dbReference type="PROSITE" id="PS50600">
    <property type="entry name" value="ULP_PROTEASE"/>
    <property type="match status" value="1"/>
</dbReference>
<dbReference type="GO" id="GO:0003677">
    <property type="term" value="F:DNA binding"/>
    <property type="evidence" value="ECO:0007669"/>
    <property type="project" value="UniProtKB-KW"/>
</dbReference>
<dbReference type="EMBL" id="AWUE01022512">
    <property type="protein sequence ID" value="OMO57625.1"/>
    <property type="molecule type" value="Genomic_DNA"/>
</dbReference>
<gene>
    <name evidence="12" type="ORF">COLO4_35220</name>
</gene>
<comment type="caution">
    <text evidence="12">The sequence shown here is derived from an EMBL/GenBank/DDBJ whole genome shotgun (WGS) entry which is preliminary data.</text>
</comment>
<dbReference type="OrthoDB" id="1667529at2759"/>
<evidence type="ECO:0000256" key="2">
    <source>
        <dbReference type="ARBA" id="ARBA00005234"/>
    </source>
</evidence>
<dbReference type="PANTHER" id="PTHR34835">
    <property type="entry name" value="OS07G0283600 PROTEIN-RELATED"/>
    <property type="match status" value="1"/>
</dbReference>
<keyword evidence="13" id="KW-1185">Reference proteome</keyword>
<feature type="region of interest" description="Disordered" evidence="9">
    <location>
        <begin position="336"/>
        <end position="366"/>
    </location>
</feature>
<dbReference type="AlphaFoldDB" id="A0A1R3GHP6"/>
<evidence type="ECO:0000256" key="8">
    <source>
        <dbReference type="ARBA" id="ARBA00023242"/>
    </source>
</evidence>
<evidence type="ECO:0000256" key="10">
    <source>
        <dbReference type="SAM" id="Phobius"/>
    </source>
</evidence>
<dbReference type="GO" id="GO:0008234">
    <property type="term" value="F:cysteine-type peptidase activity"/>
    <property type="evidence" value="ECO:0007669"/>
    <property type="project" value="InterPro"/>
</dbReference>
<protein>
    <recommendedName>
        <fullName evidence="11">Ubiquitin-like protease family profile domain-containing protein</fullName>
    </recommendedName>
</protein>
<dbReference type="Gene3D" id="2.40.330.10">
    <property type="entry name" value="DNA-binding pseudobarrel domain"/>
    <property type="match status" value="1"/>
</dbReference>
<dbReference type="PANTHER" id="PTHR34835:SF34">
    <property type="entry name" value="OS08G0555500 PROTEIN"/>
    <property type="match status" value="1"/>
</dbReference>
<dbReference type="Gene3D" id="3.40.395.10">
    <property type="entry name" value="Adenoviral Proteinase, Chain A"/>
    <property type="match status" value="1"/>
</dbReference>
<keyword evidence="5" id="KW-0805">Transcription regulation</keyword>
<dbReference type="SUPFAM" id="SSF101936">
    <property type="entry name" value="DNA-binding pseudobarrel domain"/>
    <property type="match status" value="1"/>
</dbReference>
<name>A0A1R3GHP6_9ROSI</name>
<dbReference type="Pfam" id="PF02902">
    <property type="entry name" value="Peptidase_C48"/>
    <property type="match status" value="1"/>
</dbReference>
<evidence type="ECO:0000256" key="1">
    <source>
        <dbReference type="ARBA" id="ARBA00004123"/>
    </source>
</evidence>
<evidence type="ECO:0000313" key="13">
    <source>
        <dbReference type="Proteomes" id="UP000187203"/>
    </source>
</evidence>
<keyword evidence="6" id="KW-0238">DNA-binding</keyword>
<keyword evidence="10" id="KW-0812">Transmembrane</keyword>
<dbReference type="SUPFAM" id="SSF54001">
    <property type="entry name" value="Cysteine proteinases"/>
    <property type="match status" value="1"/>
</dbReference>
<dbReference type="GO" id="GO:0006508">
    <property type="term" value="P:proteolysis"/>
    <property type="evidence" value="ECO:0007669"/>
    <property type="project" value="UniProtKB-KW"/>
</dbReference>
<dbReference type="InterPro" id="IPR015300">
    <property type="entry name" value="DNA-bd_pseudobarrel_sf"/>
</dbReference>
<comment type="similarity">
    <text evidence="2">Belongs to the peptidase C48 family.</text>
</comment>
<dbReference type="Pfam" id="PF02362">
    <property type="entry name" value="B3"/>
    <property type="match status" value="1"/>
</dbReference>
<feature type="compositionally biased region" description="Polar residues" evidence="9">
    <location>
        <begin position="486"/>
        <end position="506"/>
    </location>
</feature>
<comment type="subcellular location">
    <subcellularLocation>
        <location evidence="1">Nucleus</location>
    </subcellularLocation>
</comment>
<keyword evidence="10" id="KW-1133">Transmembrane helix</keyword>
<feature type="region of interest" description="Disordered" evidence="9">
    <location>
        <begin position="446"/>
        <end position="507"/>
    </location>
</feature>
<evidence type="ECO:0000256" key="3">
    <source>
        <dbReference type="ARBA" id="ARBA00022670"/>
    </source>
</evidence>
<evidence type="ECO:0000256" key="5">
    <source>
        <dbReference type="ARBA" id="ARBA00023015"/>
    </source>
</evidence>
<proteinExistence type="inferred from homology"/>
<feature type="transmembrane region" description="Helical" evidence="10">
    <location>
        <begin position="22"/>
        <end position="42"/>
    </location>
</feature>
<evidence type="ECO:0000256" key="7">
    <source>
        <dbReference type="ARBA" id="ARBA00023163"/>
    </source>
</evidence>
<dbReference type="InterPro" id="IPR003340">
    <property type="entry name" value="B3_DNA-bd"/>
</dbReference>
<dbReference type="Proteomes" id="UP000187203">
    <property type="component" value="Unassembled WGS sequence"/>
</dbReference>
<dbReference type="InterPro" id="IPR003653">
    <property type="entry name" value="Peptidase_C48_C"/>
</dbReference>
<dbReference type="CDD" id="cd10017">
    <property type="entry name" value="B3_DNA"/>
    <property type="match status" value="1"/>
</dbReference>
<dbReference type="GO" id="GO:0005634">
    <property type="term" value="C:nucleus"/>
    <property type="evidence" value="ECO:0007669"/>
    <property type="project" value="UniProtKB-SubCell"/>
</dbReference>
<evidence type="ECO:0000256" key="4">
    <source>
        <dbReference type="ARBA" id="ARBA00022801"/>
    </source>
</evidence>
<evidence type="ECO:0000256" key="6">
    <source>
        <dbReference type="ARBA" id="ARBA00023125"/>
    </source>
</evidence>
<keyword evidence="7" id="KW-0804">Transcription</keyword>